<dbReference type="AlphaFoldDB" id="D2W372"/>
<evidence type="ECO:0000256" key="1">
    <source>
        <dbReference type="ARBA" id="ARBA00004141"/>
    </source>
</evidence>
<dbReference type="GO" id="GO:0015144">
    <property type="term" value="F:carbohydrate transmembrane transporter activity"/>
    <property type="evidence" value="ECO:0007669"/>
    <property type="project" value="InterPro"/>
</dbReference>
<feature type="transmembrane region" description="Helical" evidence="6">
    <location>
        <begin position="113"/>
        <end position="137"/>
    </location>
</feature>
<dbReference type="EMBL" id="GG738930">
    <property type="protein sequence ID" value="EFC36438.1"/>
    <property type="molecule type" value="Genomic_DNA"/>
</dbReference>
<feature type="transmembrane region" description="Helical" evidence="6">
    <location>
        <begin position="86"/>
        <end position="107"/>
    </location>
</feature>
<dbReference type="OrthoDB" id="426527at2759"/>
<keyword evidence="5 6" id="KW-0472">Membrane</keyword>
<feature type="transmembrane region" description="Helical" evidence="6">
    <location>
        <begin position="273"/>
        <end position="293"/>
    </location>
</feature>
<dbReference type="InterPro" id="IPR010651">
    <property type="entry name" value="Sugar_transport"/>
</dbReference>
<gene>
    <name evidence="7" type="ORF">NAEGRDRAFT_75843</name>
</gene>
<evidence type="ECO:0000256" key="2">
    <source>
        <dbReference type="ARBA" id="ARBA00005731"/>
    </source>
</evidence>
<dbReference type="PANTHER" id="PTHR16119">
    <property type="entry name" value="TRANSMEMBRANE PROTEIN 144"/>
    <property type="match status" value="1"/>
</dbReference>
<dbReference type="GO" id="GO:0016020">
    <property type="term" value="C:membrane"/>
    <property type="evidence" value="ECO:0007669"/>
    <property type="project" value="UniProtKB-SubCell"/>
</dbReference>
<dbReference type="eggNOG" id="ENOG502S3ZM">
    <property type="taxonomic scope" value="Eukaryota"/>
</dbReference>
<dbReference type="STRING" id="5762.D2W372"/>
<accession>D2W372</accession>
<dbReference type="InterPro" id="IPR012435">
    <property type="entry name" value="TMEM144"/>
</dbReference>
<dbReference type="VEuPathDB" id="AmoebaDB:NAEGRDRAFT_75843"/>
<dbReference type="OMA" id="IISIRIM"/>
<proteinExistence type="inferred from homology"/>
<dbReference type="GeneID" id="8862505"/>
<feature type="transmembrane region" description="Helical" evidence="6">
    <location>
        <begin position="404"/>
        <end position="423"/>
    </location>
</feature>
<evidence type="ECO:0000256" key="6">
    <source>
        <dbReference type="SAM" id="Phobius"/>
    </source>
</evidence>
<feature type="transmembrane region" description="Helical" evidence="6">
    <location>
        <begin position="342"/>
        <end position="362"/>
    </location>
</feature>
<evidence type="ECO:0000313" key="7">
    <source>
        <dbReference type="EMBL" id="EFC36438.1"/>
    </source>
</evidence>
<dbReference type="KEGG" id="ngr:NAEGRDRAFT_75843"/>
<dbReference type="Proteomes" id="UP000006671">
    <property type="component" value="Unassembled WGS sequence"/>
</dbReference>
<feature type="transmembrane region" description="Helical" evidence="6">
    <location>
        <begin position="305"/>
        <end position="330"/>
    </location>
</feature>
<evidence type="ECO:0000313" key="8">
    <source>
        <dbReference type="Proteomes" id="UP000006671"/>
    </source>
</evidence>
<name>D2W372_NAEGR</name>
<evidence type="ECO:0000256" key="3">
    <source>
        <dbReference type="ARBA" id="ARBA00022692"/>
    </source>
</evidence>
<dbReference type="InParanoid" id="D2W372"/>
<feature type="transmembrane region" description="Helical" evidence="6">
    <location>
        <begin position="144"/>
        <end position="164"/>
    </location>
</feature>
<feature type="transmembrane region" description="Helical" evidence="6">
    <location>
        <begin position="368"/>
        <end position="392"/>
    </location>
</feature>
<evidence type="ECO:0000256" key="4">
    <source>
        <dbReference type="ARBA" id="ARBA00022989"/>
    </source>
</evidence>
<dbReference type="Pfam" id="PF07857">
    <property type="entry name" value="TMEM144"/>
    <property type="match status" value="1"/>
</dbReference>
<feature type="transmembrane region" description="Helical" evidence="6">
    <location>
        <begin position="54"/>
        <end position="74"/>
    </location>
</feature>
<keyword evidence="8" id="KW-1185">Reference proteome</keyword>
<dbReference type="PANTHER" id="PTHR16119:SF17">
    <property type="entry name" value="TRANSMEMBRANE PROTEIN 144"/>
    <property type="match status" value="1"/>
</dbReference>
<protein>
    <submittedName>
        <fullName evidence="7">Predicted protein</fullName>
    </submittedName>
</protein>
<evidence type="ECO:0000256" key="5">
    <source>
        <dbReference type="ARBA" id="ARBA00023136"/>
    </source>
</evidence>
<sequence>MSSSIFEGTFPQAILKQIPMWAMQEGAPFFALLQNDTNNNTNGTSPTDGQVPDWLGWVGVVACIIAWGTFGLPLKVKWIKEANMNPIVFQFYFSSMVLITSFIVLIWNEWYFSFWGILGAAVWVPASLLSLIAIHLLGLGVAQGVWSGVNIITSFTWGVALFHSEIGNPYLTALALILMVVGIVGIATCSKWNLPELLPASSTETKSLVNETVTHYDGNEENPEAPNTFNPEVQNNEQAVEQTIETTQEEEEYPTQPLSRKEKIVSILKSSKNYILGLACSVGVGVLGGSQFVPSRFEEKPGVVYVVGFGFGSAGITSAILVIYYIYYIIRYRVVLPFHPKVAVFPCITACLWQVGNVMATYVSMSSLGFTIGLPLTQASLVVAGICGLLFFKELRGWKAILQFFVSALVFLIPGCILLSLFGKK</sequence>
<reference evidence="7 8" key="1">
    <citation type="journal article" date="2010" name="Cell">
        <title>The genome of Naegleria gruberi illuminates early eukaryotic versatility.</title>
        <authorList>
            <person name="Fritz-Laylin L.K."/>
            <person name="Prochnik S.E."/>
            <person name="Ginger M.L."/>
            <person name="Dacks J.B."/>
            <person name="Carpenter M.L."/>
            <person name="Field M.C."/>
            <person name="Kuo A."/>
            <person name="Paredez A."/>
            <person name="Chapman J."/>
            <person name="Pham J."/>
            <person name="Shu S."/>
            <person name="Neupane R."/>
            <person name="Cipriano M."/>
            <person name="Mancuso J."/>
            <person name="Tu H."/>
            <person name="Salamov A."/>
            <person name="Lindquist E."/>
            <person name="Shapiro H."/>
            <person name="Lucas S."/>
            <person name="Grigoriev I.V."/>
            <person name="Cande W.Z."/>
            <person name="Fulton C."/>
            <person name="Rokhsar D.S."/>
            <person name="Dawson S.C."/>
        </authorList>
    </citation>
    <scope>NUCLEOTIDE SEQUENCE [LARGE SCALE GENOMIC DNA]</scope>
    <source>
        <strain evidence="7 8">NEG-M</strain>
    </source>
</reference>
<dbReference type="RefSeq" id="XP_002669182.1">
    <property type="nucleotide sequence ID" value="XM_002669136.1"/>
</dbReference>
<keyword evidence="4 6" id="KW-1133">Transmembrane helix</keyword>
<feature type="transmembrane region" description="Helical" evidence="6">
    <location>
        <begin position="170"/>
        <end position="189"/>
    </location>
</feature>
<comment type="subcellular location">
    <subcellularLocation>
        <location evidence="1">Membrane</location>
        <topology evidence="1">Multi-pass membrane protein</topology>
    </subcellularLocation>
</comment>
<comment type="similarity">
    <text evidence="2">Belongs to the TMEM144 family.</text>
</comment>
<organism evidence="8">
    <name type="scientific">Naegleria gruberi</name>
    <name type="common">Amoeba</name>
    <dbReference type="NCBI Taxonomy" id="5762"/>
    <lineage>
        <taxon>Eukaryota</taxon>
        <taxon>Discoba</taxon>
        <taxon>Heterolobosea</taxon>
        <taxon>Tetramitia</taxon>
        <taxon>Eutetramitia</taxon>
        <taxon>Vahlkampfiidae</taxon>
        <taxon>Naegleria</taxon>
    </lineage>
</organism>
<keyword evidence="3 6" id="KW-0812">Transmembrane</keyword>